<keyword evidence="3" id="KW-1185">Reference proteome</keyword>
<organism evidence="1">
    <name type="scientific">Brachypodium distachyon</name>
    <name type="common">Purple false brome</name>
    <name type="synonym">Trachynia distachya</name>
    <dbReference type="NCBI Taxonomy" id="15368"/>
    <lineage>
        <taxon>Eukaryota</taxon>
        <taxon>Viridiplantae</taxon>
        <taxon>Streptophyta</taxon>
        <taxon>Embryophyta</taxon>
        <taxon>Tracheophyta</taxon>
        <taxon>Spermatophyta</taxon>
        <taxon>Magnoliopsida</taxon>
        <taxon>Liliopsida</taxon>
        <taxon>Poales</taxon>
        <taxon>Poaceae</taxon>
        <taxon>BOP clade</taxon>
        <taxon>Pooideae</taxon>
        <taxon>Stipodae</taxon>
        <taxon>Brachypodieae</taxon>
        <taxon>Brachypodium</taxon>
    </lineage>
</organism>
<proteinExistence type="predicted"/>
<sequence length="87" mass="9500">MCTSAVPVRSAQEETTCWNLKGQHHCIVTTTVGCLIEVGTCQCHCISISKHLFAGACVQQVETFLCCKQRVRPHLFPSHSTIQQAGA</sequence>
<dbReference type="InParanoid" id="A0A2K2D3H9"/>
<dbReference type="EMBL" id="CM000882">
    <property type="protein sequence ID" value="PNT68836.1"/>
    <property type="molecule type" value="Genomic_DNA"/>
</dbReference>
<reference evidence="2" key="3">
    <citation type="submission" date="2018-08" db="UniProtKB">
        <authorList>
            <consortium name="EnsemblPlants"/>
        </authorList>
    </citation>
    <scope>IDENTIFICATION</scope>
    <source>
        <strain evidence="2">cv. Bd21</strain>
    </source>
</reference>
<evidence type="ECO:0000313" key="2">
    <source>
        <dbReference type="EnsemblPlants" id="PNT68836"/>
    </source>
</evidence>
<name>A0A2K2D3H9_BRADI</name>
<dbReference type="Gramene" id="PNT68836">
    <property type="protein sequence ID" value="PNT68836"/>
    <property type="gene ID" value="BRADI_3g45935v3"/>
</dbReference>
<reference evidence="1 2" key="1">
    <citation type="journal article" date="2010" name="Nature">
        <title>Genome sequencing and analysis of the model grass Brachypodium distachyon.</title>
        <authorList>
            <consortium name="International Brachypodium Initiative"/>
        </authorList>
    </citation>
    <scope>NUCLEOTIDE SEQUENCE [LARGE SCALE GENOMIC DNA]</scope>
    <source>
        <strain evidence="1 2">Bd21</strain>
    </source>
</reference>
<evidence type="ECO:0000313" key="1">
    <source>
        <dbReference type="EMBL" id="PNT68836.1"/>
    </source>
</evidence>
<evidence type="ECO:0000313" key="3">
    <source>
        <dbReference type="Proteomes" id="UP000008810"/>
    </source>
</evidence>
<dbReference type="AlphaFoldDB" id="A0A2K2D3H9"/>
<protein>
    <submittedName>
        <fullName evidence="1 2">Uncharacterized protein</fullName>
    </submittedName>
</protein>
<accession>A0A2K2D3H9</accession>
<dbReference type="EnsemblPlants" id="PNT68836">
    <property type="protein sequence ID" value="PNT68836"/>
    <property type="gene ID" value="BRADI_3g45935v3"/>
</dbReference>
<dbReference type="Proteomes" id="UP000008810">
    <property type="component" value="Chromosome 3"/>
</dbReference>
<reference evidence="1" key="2">
    <citation type="submission" date="2017-06" db="EMBL/GenBank/DDBJ databases">
        <title>WGS assembly of Brachypodium distachyon.</title>
        <authorList>
            <consortium name="The International Brachypodium Initiative"/>
            <person name="Lucas S."/>
            <person name="Harmon-Smith M."/>
            <person name="Lail K."/>
            <person name="Tice H."/>
            <person name="Grimwood J."/>
            <person name="Bruce D."/>
            <person name="Barry K."/>
            <person name="Shu S."/>
            <person name="Lindquist E."/>
            <person name="Wang M."/>
            <person name="Pitluck S."/>
            <person name="Vogel J.P."/>
            <person name="Garvin D.F."/>
            <person name="Mockler T.C."/>
            <person name="Schmutz J."/>
            <person name="Rokhsar D."/>
            <person name="Bevan M.W."/>
        </authorList>
    </citation>
    <scope>NUCLEOTIDE SEQUENCE</scope>
    <source>
        <strain evidence="1">Bd21</strain>
    </source>
</reference>
<gene>
    <name evidence="1" type="ORF">BRADI_3g45935v3</name>
</gene>